<comment type="caution">
    <text evidence="2">The sequence shown here is derived from an EMBL/GenBank/DDBJ whole genome shotgun (WGS) entry which is preliminary data.</text>
</comment>
<dbReference type="CDD" id="cd13121">
    <property type="entry name" value="BF2867_like_C"/>
    <property type="match status" value="1"/>
</dbReference>
<feature type="chain" id="PRO_5016144643" evidence="1">
    <location>
        <begin position="23"/>
        <end position="321"/>
    </location>
</feature>
<dbReference type="InterPro" id="IPR042278">
    <property type="entry name" value="Mfa-like_1_N"/>
</dbReference>
<proteinExistence type="predicted"/>
<dbReference type="AlphaFoldDB" id="A0A2V3PJT3"/>
<dbReference type="OrthoDB" id="1096353at2"/>
<evidence type="ECO:0000313" key="3">
    <source>
        <dbReference type="Proteomes" id="UP000247973"/>
    </source>
</evidence>
<keyword evidence="3" id="KW-1185">Reference proteome</keyword>
<reference evidence="2 3" key="1">
    <citation type="submission" date="2018-03" db="EMBL/GenBank/DDBJ databases">
        <title>Genomic Encyclopedia of Archaeal and Bacterial Type Strains, Phase II (KMG-II): from individual species to whole genera.</title>
        <authorList>
            <person name="Goeker M."/>
        </authorList>
    </citation>
    <scope>NUCLEOTIDE SEQUENCE [LARGE SCALE GENOMIC DNA]</scope>
    <source>
        <strain evidence="2 3">DSM 100214</strain>
    </source>
</reference>
<dbReference type="EMBL" id="QICL01000026">
    <property type="protein sequence ID" value="PXV61083.1"/>
    <property type="molecule type" value="Genomic_DNA"/>
</dbReference>
<keyword evidence="1" id="KW-0732">Signal</keyword>
<organism evidence="2 3">
    <name type="scientific">Dysgonomonas alginatilytica</name>
    <dbReference type="NCBI Taxonomy" id="1605892"/>
    <lineage>
        <taxon>Bacteria</taxon>
        <taxon>Pseudomonadati</taxon>
        <taxon>Bacteroidota</taxon>
        <taxon>Bacteroidia</taxon>
        <taxon>Bacteroidales</taxon>
        <taxon>Dysgonomonadaceae</taxon>
        <taxon>Dysgonomonas</taxon>
    </lineage>
</organism>
<accession>A0A2V3PJT3</accession>
<dbReference type="Gene3D" id="2.60.40.2630">
    <property type="match status" value="1"/>
</dbReference>
<dbReference type="InterPro" id="IPR025049">
    <property type="entry name" value="Mfa-like_1"/>
</dbReference>
<evidence type="ECO:0000256" key="1">
    <source>
        <dbReference type="SAM" id="SignalP"/>
    </source>
</evidence>
<dbReference type="Proteomes" id="UP000247973">
    <property type="component" value="Unassembled WGS sequence"/>
</dbReference>
<sequence>MKKLFFMAVLAACVFTFSSCNNDELPDSQVKTDGTELKIRTDIAAINVAGTRATPVSEFSNSSNLGLFVTSGTLDNMYDSFAANANVRSVFLNGVWNQTPVVRLTNENATVYAYYPYSSLNTDGKAISVDHGTQQDYMYGTHTIGQAVINKNNPTVNLTMKHAMAMVQFNICKSNYPWEGRLTKIEIANSVSKTVIYSEGTLDISTGIIKNTAGKNYAATIQTYSDIYPLLTISEKLLSDEADYLKLFVLPVATTGAEGDVVFKFTIDDRIYSWKVPANTKWSSGTKNTYTVTITGSALTIGDVKITDWTGGVVGNVGLAD</sequence>
<name>A0A2V3PJT3_9BACT</name>
<dbReference type="RefSeq" id="WP_110311893.1">
    <property type="nucleotide sequence ID" value="NZ_QICL01000026.1"/>
</dbReference>
<evidence type="ECO:0000313" key="2">
    <source>
        <dbReference type="EMBL" id="PXV61083.1"/>
    </source>
</evidence>
<dbReference type="Gene3D" id="2.60.40.2620">
    <property type="entry name" value="Fimbrillin-like"/>
    <property type="match status" value="1"/>
</dbReference>
<gene>
    <name evidence="2" type="ORF">CLV62_12617</name>
</gene>
<dbReference type="CDD" id="cd13120">
    <property type="entry name" value="BF2867_like_N"/>
    <property type="match status" value="1"/>
</dbReference>
<feature type="signal peptide" evidence="1">
    <location>
        <begin position="1"/>
        <end position="22"/>
    </location>
</feature>
<dbReference type="Pfam" id="PF13149">
    <property type="entry name" value="Mfa_like_1"/>
    <property type="match status" value="1"/>
</dbReference>
<protein>
    <submittedName>
        <fullName evidence="2">Fimbrillin-like protein</fullName>
    </submittedName>
</protein>
<dbReference type="PROSITE" id="PS51257">
    <property type="entry name" value="PROKAR_LIPOPROTEIN"/>
    <property type="match status" value="1"/>
</dbReference>